<evidence type="ECO:0000256" key="7">
    <source>
        <dbReference type="SAM" id="SignalP"/>
    </source>
</evidence>
<comment type="subcellular location">
    <subcellularLocation>
        <location evidence="1">Secreted</location>
    </subcellularLocation>
</comment>
<organism evidence="8 9">
    <name type="scientific">Steinernema glaseri</name>
    <dbReference type="NCBI Taxonomy" id="37863"/>
    <lineage>
        <taxon>Eukaryota</taxon>
        <taxon>Metazoa</taxon>
        <taxon>Ecdysozoa</taxon>
        <taxon>Nematoda</taxon>
        <taxon>Chromadorea</taxon>
        <taxon>Rhabditida</taxon>
        <taxon>Tylenchina</taxon>
        <taxon>Panagrolaimomorpha</taxon>
        <taxon>Strongyloidoidea</taxon>
        <taxon>Steinernematidae</taxon>
        <taxon>Steinernema</taxon>
    </lineage>
</organism>
<dbReference type="FunFam" id="1.10.640.10:FF:000003">
    <property type="entry name" value="chorion peroxidase"/>
    <property type="match status" value="1"/>
</dbReference>
<dbReference type="InterPro" id="IPR019791">
    <property type="entry name" value="Haem_peroxidase_animal"/>
</dbReference>
<dbReference type="CDD" id="cd09823">
    <property type="entry name" value="peroxinectin_like"/>
    <property type="match status" value="2"/>
</dbReference>
<sequence>MRGSPFFLLLVLLGSALADDDHHARMRRSNFPCGRSFTPCQRSQAFGVSSNTVDVIDEEQLEAFQPSPAKTTLMRDVTRIATSQAIREAAQAAKDSVDRLFNSTERLMQRTTNVNDFSASSLAWADLTKMDKYAKDITYSSLVSISTTQRLKNLGLSADQIAVGLPEMPISDTAVQAVCPVNLIIDCIPGKYRTYSGHCNNVNNPLKGAVYEPFQRLQKPDYADDVSLPRANRKGEKLPSPRQISSELFSDPQGGHTECSLMIAQWAQFVHSDLSHIGSNRLFAGDQPIMLPCCDPNTRHPECLPIMIPENDPVFKGSSTCMTFSRSYTAPRENCTLGVREQGNLASSFLDASHIYGSTTERANKLRSFRNGLLLVRAQSGRGDLPPTGEEVSEHCASVSSLQPCFLTGSDSANLLPTNAALHTIWIRQHNNIAQKLRELNAHWDDERLYQEARRIVTAQVQHITYSEFLPVVIGKESIAQYGLNLRNHAFDSDYDLKVDPSTLNEYASTVGLFFFSLLPEKLAQYAETGDRVHEKVLTGFFNDPSQLYLRGRLDSTLRFLLRDPISKPGLHMNAELRDNFLKGSLEHGLDLAAIIIQMGRDHGIPSYTKWRSLCGLSEPRNFEELSDIVLDSVDLKQLQKVYDDVNDVDLFVLGLAEKPKRGALVGPTFACILGRQFQKTRRGDRFWYENFFYPSAFTEEQLNEIRKTSLARIICENTDNIGKIQQNVFMLADNYGNCPVDCNSSIFDNTDLKPWLDQEPKLKLPITKQTLEKAIRLGIEQYRRLQQAETGRINRSGGPPSRNSASALSTHANLMAPKKESLDIARTAAVLRETTKVLLRGDGLEDSEKLPAELDVSTLQRLLPEVDVTRIIGNISDFLGPESPNRDECLPQPLPCDHTSKYRTYSGWCNNLKFPSYGNAFGPLRRLLDPAYDDGFDSPRIKARSGRPLPSARSISNSVHQDVPSFHVKFTHMIMQFGQILDHDMTHSPIARGPGNTILNCSRCDSLSSLSIHCFPIPIERGDPHFPHIHSDGSPRCMPFTRSLLGQVTLGYRNQLNQLTSFLDASFIYGSTECEANSLRLFSQGKMNFTDLGFNKEALPQGSQERDCRSRPRHPCFNAGDERSNEQPGLTVLHTVMLREHNRIATTLNRINNFWPDEKVFQETRRIMIAKHQHIIYNEWLPVVLGCETMARYDLTPKKSGYYTGYDNHCDAAITQEISTSAFRFGHTLIRSVFPRMNSKFDKTTSPIDLKSSFNNASVMYDVAAGHMESILMGLLGSESMDYDRHIVDAVRNHLFQRPGGPLTGLDLPAINIQRGRDHGVQPYNAYREMCGMSRARSFDDLRDVMDESTVKALRNVYSHVDDIDLFPGMMSERPLKGALVGPMLACVIAEQFQRLKRCDRFYYENSDPATRFTPDQLAEIRRTTMSSLICQNSDYAKKIQPNAFLMPDDLTNAPVSCSDLPDVDLYEWLDRQFCVVDHRVINLGKTKRITPCITCTCTAEGPECHSVVVGQCENLLNEYLFSEIMEDTVCIIQCSSLIKRRAGRL</sequence>
<dbReference type="Pfam" id="PF03098">
    <property type="entry name" value="An_peroxidase"/>
    <property type="match status" value="2"/>
</dbReference>
<evidence type="ECO:0000256" key="4">
    <source>
        <dbReference type="ARBA" id="ARBA00022729"/>
    </source>
</evidence>
<keyword evidence="3" id="KW-0560">Oxidoreductase</keyword>
<evidence type="ECO:0000313" key="8">
    <source>
        <dbReference type="Proteomes" id="UP000095287"/>
    </source>
</evidence>
<dbReference type="InterPro" id="IPR010255">
    <property type="entry name" value="Haem_peroxidase_sf"/>
</dbReference>
<keyword evidence="4 7" id="KW-0732">Signal</keyword>
<dbReference type="PROSITE" id="PS50292">
    <property type="entry name" value="PEROXIDASE_3"/>
    <property type="match status" value="2"/>
</dbReference>
<dbReference type="Proteomes" id="UP000095287">
    <property type="component" value="Unplaced"/>
</dbReference>
<dbReference type="GO" id="GO:0005576">
    <property type="term" value="C:extracellular region"/>
    <property type="evidence" value="ECO:0007669"/>
    <property type="project" value="UniProtKB-SubCell"/>
</dbReference>
<evidence type="ECO:0000256" key="6">
    <source>
        <dbReference type="SAM" id="MobiDB-lite"/>
    </source>
</evidence>
<keyword evidence="3" id="KW-0575">Peroxidase</keyword>
<evidence type="ECO:0000256" key="2">
    <source>
        <dbReference type="ARBA" id="ARBA00022525"/>
    </source>
</evidence>
<dbReference type="GO" id="GO:0020037">
    <property type="term" value="F:heme binding"/>
    <property type="evidence" value="ECO:0007669"/>
    <property type="project" value="InterPro"/>
</dbReference>
<evidence type="ECO:0000256" key="5">
    <source>
        <dbReference type="PIRSR" id="PIRSR619791-2"/>
    </source>
</evidence>
<feature type="binding site" description="axial binding residue" evidence="5">
    <location>
        <position position="1228"/>
    </location>
    <ligand>
        <name>heme b</name>
        <dbReference type="ChEBI" id="CHEBI:60344"/>
    </ligand>
    <ligandPart>
        <name>Fe</name>
        <dbReference type="ChEBI" id="CHEBI:18248"/>
    </ligandPart>
</feature>
<dbReference type="PANTHER" id="PTHR11475:SF131">
    <property type="entry name" value="PEROXIDASE"/>
    <property type="match status" value="1"/>
</dbReference>
<feature type="region of interest" description="Disordered" evidence="6">
    <location>
        <begin position="222"/>
        <end position="249"/>
    </location>
</feature>
<dbReference type="GO" id="GO:0004601">
    <property type="term" value="F:peroxidase activity"/>
    <property type="evidence" value="ECO:0007669"/>
    <property type="project" value="UniProtKB-KW"/>
</dbReference>
<reference evidence="9" key="1">
    <citation type="submission" date="2016-11" db="UniProtKB">
        <authorList>
            <consortium name="WormBaseParasite"/>
        </authorList>
    </citation>
    <scope>IDENTIFICATION</scope>
</reference>
<dbReference type="InterPro" id="IPR037120">
    <property type="entry name" value="Haem_peroxidase_sf_animal"/>
</dbReference>
<proteinExistence type="predicted"/>
<dbReference type="GO" id="GO:0006979">
    <property type="term" value="P:response to oxidative stress"/>
    <property type="evidence" value="ECO:0007669"/>
    <property type="project" value="InterPro"/>
</dbReference>
<feature type="chain" id="PRO_5009311467" evidence="7">
    <location>
        <begin position="19"/>
        <end position="1547"/>
    </location>
</feature>
<keyword evidence="5" id="KW-0408">Iron</keyword>
<dbReference type="GO" id="GO:0046872">
    <property type="term" value="F:metal ion binding"/>
    <property type="evidence" value="ECO:0007669"/>
    <property type="project" value="UniProtKB-KW"/>
</dbReference>
<dbReference type="PANTHER" id="PTHR11475">
    <property type="entry name" value="OXIDASE/PEROXIDASE"/>
    <property type="match status" value="1"/>
</dbReference>
<dbReference type="FunFam" id="1.10.640.10:FF:000006">
    <property type="entry name" value="Double oxidase: two peroxidase domains"/>
    <property type="match status" value="1"/>
</dbReference>
<keyword evidence="5" id="KW-0349">Heme</keyword>
<accession>A0A1I7XWL8</accession>
<keyword evidence="5" id="KW-0479">Metal-binding</keyword>
<dbReference type="PRINTS" id="PR00457">
    <property type="entry name" value="ANPEROXIDASE"/>
</dbReference>
<protein>
    <submittedName>
        <fullName evidence="9">Peroxidase</fullName>
    </submittedName>
</protein>
<feature type="signal peptide" evidence="7">
    <location>
        <begin position="1"/>
        <end position="18"/>
    </location>
</feature>
<evidence type="ECO:0000256" key="1">
    <source>
        <dbReference type="ARBA" id="ARBA00004613"/>
    </source>
</evidence>
<dbReference type="WBParaSite" id="L893_g10206.t1">
    <property type="protein sequence ID" value="L893_g10206.t1"/>
    <property type="gene ID" value="L893_g10206"/>
</dbReference>
<name>A0A1I7XWL8_9BILA</name>
<evidence type="ECO:0000256" key="3">
    <source>
        <dbReference type="ARBA" id="ARBA00022559"/>
    </source>
</evidence>
<dbReference type="SUPFAM" id="SSF48113">
    <property type="entry name" value="Heme-dependent peroxidases"/>
    <property type="match status" value="2"/>
</dbReference>
<keyword evidence="2" id="KW-0964">Secreted</keyword>
<dbReference type="Gene3D" id="1.10.640.10">
    <property type="entry name" value="Haem peroxidase domain superfamily, animal type"/>
    <property type="match status" value="2"/>
</dbReference>
<keyword evidence="8" id="KW-1185">Reference proteome</keyword>
<evidence type="ECO:0000313" key="9">
    <source>
        <dbReference type="WBParaSite" id="L893_g10206.t1"/>
    </source>
</evidence>